<dbReference type="FunFam" id="3.30.450.20:FF:000127">
    <property type="entry name" value="C4-dicarboxylate transport sensor protein"/>
    <property type="match status" value="1"/>
</dbReference>
<dbReference type="PIRSF" id="PIRSF036431">
    <property type="entry name" value="STHK_DctB"/>
    <property type="match status" value="1"/>
</dbReference>
<dbReference type="PRINTS" id="PR00344">
    <property type="entry name" value="BCTRLSENSOR"/>
</dbReference>
<evidence type="ECO:0000256" key="11">
    <source>
        <dbReference type="ARBA" id="ARBA00023012"/>
    </source>
</evidence>
<dbReference type="Gene3D" id="6.10.250.3020">
    <property type="match status" value="1"/>
</dbReference>
<organism evidence="14 15">
    <name type="scientific">Paenirhodobacter enshiensis</name>
    <dbReference type="NCBI Taxonomy" id="1105367"/>
    <lineage>
        <taxon>Bacteria</taxon>
        <taxon>Pseudomonadati</taxon>
        <taxon>Pseudomonadota</taxon>
        <taxon>Alphaproteobacteria</taxon>
        <taxon>Rhodobacterales</taxon>
        <taxon>Rhodobacter group</taxon>
        <taxon>Paenirhodobacter</taxon>
    </lineage>
</organism>
<dbReference type="GO" id="GO:0004673">
    <property type="term" value="F:protein histidine kinase activity"/>
    <property type="evidence" value="ECO:0007669"/>
    <property type="project" value="UniProtKB-EC"/>
</dbReference>
<dbReference type="Proteomes" id="UP000028824">
    <property type="component" value="Unassembled WGS sequence"/>
</dbReference>
<keyword evidence="15" id="KW-1185">Reference proteome</keyword>
<comment type="catalytic activity">
    <reaction evidence="1">
        <text>ATP + protein L-histidine = ADP + protein N-phospho-L-histidine.</text>
        <dbReference type="EC" id="2.7.13.3"/>
    </reaction>
</comment>
<accession>A0A086Y2F0</accession>
<sequence>LAGYGLTWRYEMRSLDRQLNDRLTLAGHSVAAEVDRFRYLPAVAAQDARVLGLLRGGDVAALDAANAYLQRVRDLSGVDELYLLDPKGRTIAASNWNRTDSFVGQDYAFRPYFVDAMTRGTGRYYAVGVTTGKPGYFLSLRLGPASAPLGVVVVKVDMANLETAWVRADEAVGLADRTGVVFLSGRRDWRYRPLDRLSAADIADLREERRYSGLGVAEAVPLRASDGTIHDRAGALRVATAAVEPDGWRLFVAAPLAAARGTAALAATVTALGGAVLTGLGLLLWQRRQIVRIRLEQADVLERRVAERTEALAREVEERRQAQDELRRTHASLVHAAKLAVLGRMSATVVHEVSQPISALDATLAAAELHLAKGDGTRAAASIGSARGLLRRMQEMVRTLRQFGARQKPAPPAPVEVAGALAAALDVLEPRLRELGLRAEAGDLPPDLPPVSGQPAQLQQVLTNLILNAAEATASIPATPREPLRIALAPGDDNARVLRLAILDRGPGIPDEMREQVFEPFYTTRVTGEGLGLGLSIVRSILEGMGGRLVFRPRDGGGTVTVLELPVYGATTEKPA</sequence>
<dbReference type="Pfam" id="PF02518">
    <property type="entry name" value="HATPase_c"/>
    <property type="match status" value="1"/>
</dbReference>
<keyword evidence="7" id="KW-0547">Nucleotide-binding</keyword>
<keyword evidence="8 14" id="KW-0418">Kinase</keyword>
<dbReference type="InterPro" id="IPR003594">
    <property type="entry name" value="HATPase_dom"/>
</dbReference>
<feature type="domain" description="Histidine kinase" evidence="13">
    <location>
        <begin position="348"/>
        <end position="569"/>
    </location>
</feature>
<evidence type="ECO:0000256" key="3">
    <source>
        <dbReference type="ARBA" id="ARBA00012438"/>
    </source>
</evidence>
<evidence type="ECO:0000256" key="5">
    <source>
        <dbReference type="ARBA" id="ARBA00022679"/>
    </source>
</evidence>
<dbReference type="InterPro" id="IPR017055">
    <property type="entry name" value="Sig_transdc_His_kinase_DctB"/>
</dbReference>
<feature type="transmembrane region" description="Helical" evidence="12">
    <location>
        <begin position="263"/>
        <end position="285"/>
    </location>
</feature>
<evidence type="ECO:0000313" key="15">
    <source>
        <dbReference type="Proteomes" id="UP000028824"/>
    </source>
</evidence>
<dbReference type="PROSITE" id="PS50109">
    <property type="entry name" value="HIS_KIN"/>
    <property type="match status" value="1"/>
</dbReference>
<evidence type="ECO:0000256" key="12">
    <source>
        <dbReference type="SAM" id="Phobius"/>
    </source>
</evidence>
<evidence type="ECO:0000256" key="2">
    <source>
        <dbReference type="ARBA" id="ARBA00004651"/>
    </source>
</evidence>
<dbReference type="RefSeq" id="WP_051909538.1">
    <property type="nucleotide sequence ID" value="NZ_JFZB01000006.1"/>
</dbReference>
<dbReference type="GO" id="GO:0005886">
    <property type="term" value="C:plasma membrane"/>
    <property type="evidence" value="ECO:0007669"/>
    <property type="project" value="UniProtKB-SubCell"/>
</dbReference>
<keyword evidence="4" id="KW-1003">Cell membrane</keyword>
<evidence type="ECO:0000256" key="9">
    <source>
        <dbReference type="ARBA" id="ARBA00022840"/>
    </source>
</evidence>
<evidence type="ECO:0000256" key="4">
    <source>
        <dbReference type="ARBA" id="ARBA00022475"/>
    </source>
</evidence>
<dbReference type="STRING" id="1105367.CG50_13625"/>
<dbReference type="GO" id="GO:0005524">
    <property type="term" value="F:ATP binding"/>
    <property type="evidence" value="ECO:0007669"/>
    <property type="project" value="UniProtKB-KW"/>
</dbReference>
<dbReference type="PANTHER" id="PTHR43065">
    <property type="entry name" value="SENSOR HISTIDINE KINASE"/>
    <property type="match status" value="1"/>
</dbReference>
<name>A0A086Y2F0_9RHOB</name>
<dbReference type="Gene3D" id="3.30.450.20">
    <property type="entry name" value="PAS domain"/>
    <property type="match status" value="2"/>
</dbReference>
<gene>
    <name evidence="14" type="ORF">CG50_13625</name>
</gene>
<dbReference type="Gene3D" id="1.10.287.130">
    <property type="match status" value="1"/>
</dbReference>
<keyword evidence="9" id="KW-0067">ATP-binding</keyword>
<evidence type="ECO:0000256" key="10">
    <source>
        <dbReference type="ARBA" id="ARBA00022989"/>
    </source>
</evidence>
<dbReference type="PANTHER" id="PTHR43065:SF46">
    <property type="entry name" value="C4-DICARBOXYLATE TRANSPORT SENSOR PROTEIN DCTB"/>
    <property type="match status" value="1"/>
</dbReference>
<keyword evidence="10 12" id="KW-1133">Transmembrane helix</keyword>
<proteinExistence type="predicted"/>
<protein>
    <recommendedName>
        <fullName evidence="3">histidine kinase</fullName>
        <ecNumber evidence="3">2.7.13.3</ecNumber>
    </recommendedName>
</protein>
<reference evidence="14 15" key="1">
    <citation type="submission" date="2014-03" db="EMBL/GenBank/DDBJ databases">
        <title>Genome of Paenirhodobacter enshiensis DW2-9.</title>
        <authorList>
            <person name="Wang D."/>
            <person name="Wang G."/>
        </authorList>
    </citation>
    <scope>NUCLEOTIDE SEQUENCE [LARGE SCALE GENOMIC DNA]</scope>
    <source>
        <strain evidence="14 15">DW2-9</strain>
    </source>
</reference>
<dbReference type="GO" id="GO:0000160">
    <property type="term" value="P:phosphorelay signal transduction system"/>
    <property type="evidence" value="ECO:0007669"/>
    <property type="project" value="UniProtKB-KW"/>
</dbReference>
<dbReference type="InterPro" id="IPR004358">
    <property type="entry name" value="Sig_transdc_His_kin-like_C"/>
</dbReference>
<dbReference type="OrthoDB" id="7797927at2"/>
<evidence type="ECO:0000256" key="8">
    <source>
        <dbReference type="ARBA" id="ARBA00022777"/>
    </source>
</evidence>
<comment type="subcellular location">
    <subcellularLocation>
        <location evidence="2">Cell membrane</location>
        <topology evidence="2">Multi-pass membrane protein</topology>
    </subcellularLocation>
</comment>
<feature type="non-terminal residue" evidence="14">
    <location>
        <position position="1"/>
    </location>
</feature>
<keyword evidence="12" id="KW-0472">Membrane</keyword>
<dbReference type="Gene3D" id="3.30.565.10">
    <property type="entry name" value="Histidine kinase-like ATPase, C-terminal domain"/>
    <property type="match status" value="1"/>
</dbReference>
<dbReference type="EC" id="2.7.13.3" evidence="3"/>
<dbReference type="SMART" id="SM00387">
    <property type="entry name" value="HATPase_c"/>
    <property type="match status" value="1"/>
</dbReference>
<evidence type="ECO:0000256" key="1">
    <source>
        <dbReference type="ARBA" id="ARBA00000085"/>
    </source>
</evidence>
<evidence type="ECO:0000259" key="13">
    <source>
        <dbReference type="PROSITE" id="PS50109"/>
    </source>
</evidence>
<evidence type="ECO:0000313" key="14">
    <source>
        <dbReference type="EMBL" id="KFI28450.1"/>
    </source>
</evidence>
<dbReference type="AlphaFoldDB" id="A0A086Y2F0"/>
<dbReference type="InterPro" id="IPR005467">
    <property type="entry name" value="His_kinase_dom"/>
</dbReference>
<dbReference type="EMBL" id="JFZB01000006">
    <property type="protein sequence ID" value="KFI28450.1"/>
    <property type="molecule type" value="Genomic_DNA"/>
</dbReference>
<evidence type="ECO:0000256" key="7">
    <source>
        <dbReference type="ARBA" id="ARBA00022741"/>
    </source>
</evidence>
<dbReference type="SUPFAM" id="SSF103190">
    <property type="entry name" value="Sensory domain-like"/>
    <property type="match status" value="1"/>
</dbReference>
<comment type="caution">
    <text evidence="14">The sequence shown here is derived from an EMBL/GenBank/DDBJ whole genome shotgun (WGS) entry which is preliminary data.</text>
</comment>
<dbReference type="CDD" id="cd12914">
    <property type="entry name" value="PDC1_DGC_like"/>
    <property type="match status" value="1"/>
</dbReference>
<keyword evidence="6 12" id="KW-0812">Transmembrane</keyword>
<dbReference type="InterPro" id="IPR036890">
    <property type="entry name" value="HATPase_C_sf"/>
</dbReference>
<keyword evidence="5" id="KW-0808">Transferase</keyword>
<dbReference type="eggNOG" id="COG4191">
    <property type="taxonomic scope" value="Bacteria"/>
</dbReference>
<dbReference type="InterPro" id="IPR029151">
    <property type="entry name" value="Sensor-like_sf"/>
</dbReference>
<evidence type="ECO:0000256" key="6">
    <source>
        <dbReference type="ARBA" id="ARBA00022692"/>
    </source>
</evidence>
<dbReference type="SUPFAM" id="SSF55874">
    <property type="entry name" value="ATPase domain of HSP90 chaperone/DNA topoisomerase II/histidine kinase"/>
    <property type="match status" value="1"/>
</dbReference>
<keyword evidence="11" id="KW-0902">Two-component regulatory system</keyword>